<gene>
    <name evidence="7" type="ORF">EB796_016717</name>
</gene>
<evidence type="ECO:0000256" key="5">
    <source>
        <dbReference type="SAM" id="MobiDB-lite"/>
    </source>
</evidence>
<comment type="caution">
    <text evidence="7">The sequence shown here is derived from an EMBL/GenBank/DDBJ whole genome shotgun (WGS) entry which is preliminary data.</text>
</comment>
<dbReference type="GO" id="GO:0008270">
    <property type="term" value="F:zinc ion binding"/>
    <property type="evidence" value="ECO:0007669"/>
    <property type="project" value="UniProtKB-KW"/>
</dbReference>
<evidence type="ECO:0000256" key="3">
    <source>
        <dbReference type="ARBA" id="ARBA00022771"/>
    </source>
</evidence>
<evidence type="ECO:0000313" key="7">
    <source>
        <dbReference type="EMBL" id="KAF6024982.1"/>
    </source>
</evidence>
<dbReference type="AlphaFoldDB" id="A0A7J7JF86"/>
<dbReference type="PANTHER" id="PTHR23057:SF0">
    <property type="entry name" value="JUXTAPOSED WITH ANOTHER ZINC FINGER PROTEIN 1"/>
    <property type="match status" value="1"/>
</dbReference>
<dbReference type="InterPro" id="IPR051580">
    <property type="entry name" value="ZnF-Chromatin_assoc"/>
</dbReference>
<keyword evidence="3" id="KW-0863">Zinc-finger</keyword>
<keyword evidence="8" id="KW-1185">Reference proteome</keyword>
<dbReference type="InterPro" id="IPR036236">
    <property type="entry name" value="Znf_C2H2_sf"/>
</dbReference>
<accession>A0A7J7JF86</accession>
<proteinExistence type="predicted"/>
<evidence type="ECO:0000256" key="1">
    <source>
        <dbReference type="ARBA" id="ARBA00022723"/>
    </source>
</evidence>
<evidence type="ECO:0000313" key="8">
    <source>
        <dbReference type="Proteomes" id="UP000593567"/>
    </source>
</evidence>
<keyword evidence="4" id="KW-0862">Zinc</keyword>
<feature type="region of interest" description="Disordered" evidence="5">
    <location>
        <begin position="97"/>
        <end position="116"/>
    </location>
</feature>
<feature type="domain" description="C2H2-type" evidence="6">
    <location>
        <begin position="9"/>
        <end position="32"/>
    </location>
</feature>
<dbReference type="PANTHER" id="PTHR23057">
    <property type="entry name" value="JUXTAPOSED WITH ANOTHER ZINC FINGER PROTEIN 1"/>
    <property type="match status" value="1"/>
</dbReference>
<evidence type="ECO:0000256" key="4">
    <source>
        <dbReference type="ARBA" id="ARBA00022833"/>
    </source>
</evidence>
<sequence>MAFFMVNSCKFRNCNLIFETLAELIQHVEETHIDLEKEDSSLNNKPQTVAMSKIFRFYGGAKPKKSLLAIATTSAKKVRQRTNSVMSTSASIRSLTPTSSEYDFEEEDINDNSSRNTLTSLSSELKETAGADQQWTNQLFLRMIPAKVEGGEDTEKFYVCPVKGCKKRYKNINGAKHHAKTAHLKDSAIRLTSKTKCFCGKSFQTSKQLDQHTEQDHALTALGIRNASSEKLSFLDANLSAGVKEESTLTSVASSTSTSKAQALSIVHPITISGGVLLTPARHLKAVSKGDILVAHKIANSSVLSKQTVASLVASSSSSLVTPPNTPQKRTMNLSLNNFVKPSSTTQTSVGKSDDAQKVIDEKVAQALAAVKQEMEAENALSKINGSLPATKHSQQAAFTA</sequence>
<protein>
    <recommendedName>
        <fullName evidence="6">C2H2-type domain-containing protein</fullName>
    </recommendedName>
</protein>
<keyword evidence="2" id="KW-0677">Repeat</keyword>
<keyword evidence="1" id="KW-0479">Metal-binding</keyword>
<dbReference type="Proteomes" id="UP000593567">
    <property type="component" value="Unassembled WGS sequence"/>
</dbReference>
<reference evidence="7" key="1">
    <citation type="submission" date="2020-06" db="EMBL/GenBank/DDBJ databases">
        <title>Draft genome of Bugula neritina, a colonial animal packing powerful symbionts and potential medicines.</title>
        <authorList>
            <person name="Rayko M."/>
        </authorList>
    </citation>
    <scope>NUCLEOTIDE SEQUENCE [LARGE SCALE GENOMIC DNA]</scope>
    <source>
        <strain evidence="7">Kwan_BN1</strain>
    </source>
</reference>
<dbReference type="Gene3D" id="3.30.160.60">
    <property type="entry name" value="Classic Zinc Finger"/>
    <property type="match status" value="2"/>
</dbReference>
<dbReference type="InterPro" id="IPR013087">
    <property type="entry name" value="Znf_C2H2_type"/>
</dbReference>
<organism evidence="7 8">
    <name type="scientific">Bugula neritina</name>
    <name type="common">Brown bryozoan</name>
    <name type="synonym">Sertularia neritina</name>
    <dbReference type="NCBI Taxonomy" id="10212"/>
    <lineage>
        <taxon>Eukaryota</taxon>
        <taxon>Metazoa</taxon>
        <taxon>Spiralia</taxon>
        <taxon>Lophotrochozoa</taxon>
        <taxon>Bryozoa</taxon>
        <taxon>Gymnolaemata</taxon>
        <taxon>Cheilostomatida</taxon>
        <taxon>Flustrina</taxon>
        <taxon>Buguloidea</taxon>
        <taxon>Bugulidae</taxon>
        <taxon>Bugula</taxon>
    </lineage>
</organism>
<name>A0A7J7JF86_BUGNE</name>
<feature type="domain" description="C2H2-type" evidence="6">
    <location>
        <begin position="160"/>
        <end position="183"/>
    </location>
</feature>
<dbReference type="SUPFAM" id="SSF57667">
    <property type="entry name" value="beta-beta-alpha zinc fingers"/>
    <property type="match status" value="1"/>
</dbReference>
<dbReference type="EMBL" id="VXIV02002506">
    <property type="protein sequence ID" value="KAF6024982.1"/>
    <property type="molecule type" value="Genomic_DNA"/>
</dbReference>
<dbReference type="PROSITE" id="PS00028">
    <property type="entry name" value="ZINC_FINGER_C2H2_1"/>
    <property type="match status" value="2"/>
</dbReference>
<evidence type="ECO:0000256" key="2">
    <source>
        <dbReference type="ARBA" id="ARBA00022737"/>
    </source>
</evidence>
<dbReference type="OrthoDB" id="3269380at2759"/>
<evidence type="ECO:0000259" key="6">
    <source>
        <dbReference type="PROSITE" id="PS00028"/>
    </source>
</evidence>
<dbReference type="GO" id="GO:0005634">
    <property type="term" value="C:nucleus"/>
    <property type="evidence" value="ECO:0007669"/>
    <property type="project" value="TreeGrafter"/>
</dbReference>
<dbReference type="SMART" id="SM00355">
    <property type="entry name" value="ZnF_C2H2"/>
    <property type="match status" value="3"/>
</dbReference>